<organism evidence="1 2">
    <name type="scientific">Panagrolaimus davidi</name>
    <dbReference type="NCBI Taxonomy" id="227884"/>
    <lineage>
        <taxon>Eukaryota</taxon>
        <taxon>Metazoa</taxon>
        <taxon>Ecdysozoa</taxon>
        <taxon>Nematoda</taxon>
        <taxon>Chromadorea</taxon>
        <taxon>Rhabditida</taxon>
        <taxon>Tylenchina</taxon>
        <taxon>Panagrolaimomorpha</taxon>
        <taxon>Panagrolaimoidea</taxon>
        <taxon>Panagrolaimidae</taxon>
        <taxon>Panagrolaimus</taxon>
    </lineage>
</organism>
<reference evidence="2" key="1">
    <citation type="submission" date="2022-11" db="UniProtKB">
        <authorList>
            <consortium name="WormBaseParasite"/>
        </authorList>
    </citation>
    <scope>IDENTIFICATION</scope>
</reference>
<sequence>MVSDENAYSGYRTIDEIPAQHIRLFSPWIFDESMKLMEVYGNVLNSTDRNLLQNVLSEQNEDRRITKLFDASVKILSEDAKARIVLQRFFESSEEASAMKKFIMFNDSKPGAFQMYSDRILNHPRCSNLVDKIAAVIVLLLKV</sequence>
<accession>A0A914PKP8</accession>
<dbReference type="WBParaSite" id="PDA_v2.g16389.t1">
    <property type="protein sequence ID" value="PDA_v2.g16389.t1"/>
    <property type="gene ID" value="PDA_v2.g16389"/>
</dbReference>
<keyword evidence="1" id="KW-1185">Reference proteome</keyword>
<dbReference type="Proteomes" id="UP000887578">
    <property type="component" value="Unplaced"/>
</dbReference>
<evidence type="ECO:0000313" key="2">
    <source>
        <dbReference type="WBParaSite" id="PDA_v2.g16389.t1"/>
    </source>
</evidence>
<proteinExistence type="predicted"/>
<evidence type="ECO:0000313" key="1">
    <source>
        <dbReference type="Proteomes" id="UP000887578"/>
    </source>
</evidence>
<protein>
    <submittedName>
        <fullName evidence="2">Uncharacterized protein</fullName>
    </submittedName>
</protein>
<dbReference type="AlphaFoldDB" id="A0A914PKP8"/>
<name>A0A914PKP8_9BILA</name>